<reference evidence="1 2" key="1">
    <citation type="journal article" date="2008" name="PLoS Genet.">
        <title>Genomic islands in the pathogenic filamentous fungus Aspergillus fumigatus.</title>
        <authorList>
            <person name="Fedorova N.D."/>
            <person name="Khaldi N."/>
            <person name="Joardar V.S."/>
            <person name="Maiti R."/>
            <person name="Amedeo P."/>
            <person name="Anderson M.J."/>
            <person name="Crabtree J."/>
            <person name="Silva J.C."/>
            <person name="Badger J.H."/>
            <person name="Albarraq A."/>
            <person name="Angiuoli S."/>
            <person name="Bussey H."/>
            <person name="Bowyer P."/>
            <person name="Cotty P.J."/>
            <person name="Dyer P.S."/>
            <person name="Egan A."/>
            <person name="Galens K."/>
            <person name="Fraser-Liggett C.M."/>
            <person name="Haas B.J."/>
            <person name="Inman J.M."/>
            <person name="Kent R."/>
            <person name="Lemieux S."/>
            <person name="Malavazi I."/>
            <person name="Orvis J."/>
            <person name="Roemer T."/>
            <person name="Ronning C.M."/>
            <person name="Sundaram J.P."/>
            <person name="Sutton G."/>
            <person name="Turner G."/>
            <person name="Venter J.C."/>
            <person name="White O.R."/>
            <person name="Whitty B.R."/>
            <person name="Youngman P."/>
            <person name="Wolfe K.H."/>
            <person name="Goldman G.H."/>
            <person name="Wortman J.R."/>
            <person name="Jiang B."/>
            <person name="Denning D.W."/>
            <person name="Nierman W.C."/>
        </authorList>
    </citation>
    <scope>NUCLEOTIDE SEQUENCE [LARGE SCALE GENOMIC DNA]</scope>
    <source>
        <strain evidence="2">ATCC 1007 / CBS 513.65 / DSM 816 / NCTC 3887 / NRRL 1</strain>
    </source>
</reference>
<dbReference type="RefSeq" id="XP_001268243.1">
    <property type="nucleotide sequence ID" value="XM_001268242.1"/>
</dbReference>
<proteinExistence type="predicted"/>
<dbReference type="VEuPathDB" id="FungiDB:ACLA_085120"/>
<dbReference type="AlphaFoldDB" id="A1CU30"/>
<dbReference type="EMBL" id="DS027060">
    <property type="protein sequence ID" value="EAW06817.1"/>
    <property type="molecule type" value="Genomic_DNA"/>
</dbReference>
<protein>
    <submittedName>
        <fullName evidence="1">Uncharacterized protein</fullName>
    </submittedName>
</protein>
<dbReference type="HOGENOM" id="CLU_2654041_0_0_1"/>
<dbReference type="Proteomes" id="UP000006701">
    <property type="component" value="Unassembled WGS sequence"/>
</dbReference>
<evidence type="ECO:0000313" key="1">
    <source>
        <dbReference type="EMBL" id="EAW06817.1"/>
    </source>
</evidence>
<organism evidence="1 2">
    <name type="scientific">Aspergillus clavatus (strain ATCC 1007 / CBS 513.65 / DSM 816 / NCTC 3887 / NRRL 1 / QM 1276 / 107)</name>
    <dbReference type="NCBI Taxonomy" id="344612"/>
    <lineage>
        <taxon>Eukaryota</taxon>
        <taxon>Fungi</taxon>
        <taxon>Dikarya</taxon>
        <taxon>Ascomycota</taxon>
        <taxon>Pezizomycotina</taxon>
        <taxon>Eurotiomycetes</taxon>
        <taxon>Eurotiomycetidae</taxon>
        <taxon>Eurotiales</taxon>
        <taxon>Aspergillaceae</taxon>
        <taxon>Aspergillus</taxon>
        <taxon>Aspergillus subgen. Fumigati</taxon>
    </lineage>
</organism>
<sequence length="76" mass="8411">MTGGFGGLYRAGGALASALTASESVRCLLGLSWLKLSGPIRENENFSRIHWLVPKFWLDSFTLTGIQMRRLNIVEV</sequence>
<name>A1CU30_ASPCL</name>
<keyword evidence="2" id="KW-1185">Reference proteome</keyword>
<dbReference type="GeneID" id="4699973"/>
<gene>
    <name evidence="1" type="ORF">ACLA_085120</name>
</gene>
<evidence type="ECO:0000313" key="2">
    <source>
        <dbReference type="Proteomes" id="UP000006701"/>
    </source>
</evidence>
<accession>A1CU30</accession>
<dbReference type="KEGG" id="act:ACLA_085120"/>